<name>A0A7M2YW96_9ACTN</name>
<evidence type="ECO:0000313" key="7">
    <source>
        <dbReference type="EMBL" id="RDI74403.1"/>
    </source>
</evidence>
<comment type="caution">
    <text evidence="7">The sequence shown here is derived from an EMBL/GenBank/DDBJ whole genome shotgun (WGS) entry which is preliminary data.</text>
</comment>
<protein>
    <recommendedName>
        <fullName evidence="9">DUF1778 domain-containing protein</fullName>
    </recommendedName>
</protein>
<dbReference type="InterPro" id="IPR010985">
    <property type="entry name" value="Ribbon_hlx_hlx"/>
</dbReference>
<dbReference type="Gene3D" id="1.20.5.780">
    <property type="entry name" value="Single helix bin"/>
    <property type="match status" value="1"/>
</dbReference>
<comment type="similarity">
    <text evidence="6">Belongs to the TacA antitoxin family.</text>
</comment>
<keyword evidence="4" id="KW-0238">DNA-binding</keyword>
<dbReference type="RefSeq" id="WP_181813553.1">
    <property type="nucleotide sequence ID" value="NZ_QQZY01000004.1"/>
</dbReference>
<evidence type="ECO:0000256" key="4">
    <source>
        <dbReference type="ARBA" id="ARBA00023125"/>
    </source>
</evidence>
<dbReference type="PANTHER" id="PTHR35401">
    <property type="entry name" value="COPG FAMILY HELIX-TURN-HELIX PROTEIN-RELATED-RELATED"/>
    <property type="match status" value="1"/>
</dbReference>
<dbReference type="GO" id="GO:0006355">
    <property type="term" value="P:regulation of DNA-templated transcription"/>
    <property type="evidence" value="ECO:0007669"/>
    <property type="project" value="InterPro"/>
</dbReference>
<evidence type="ECO:0008006" key="9">
    <source>
        <dbReference type="Google" id="ProtNLM"/>
    </source>
</evidence>
<evidence type="ECO:0000256" key="2">
    <source>
        <dbReference type="ARBA" id="ARBA00022649"/>
    </source>
</evidence>
<evidence type="ECO:0000313" key="8">
    <source>
        <dbReference type="Proteomes" id="UP000254134"/>
    </source>
</evidence>
<keyword evidence="5" id="KW-0804">Transcription</keyword>
<dbReference type="AlphaFoldDB" id="A0A7M2YW96"/>
<proteinExistence type="inferred from homology"/>
<keyword evidence="2" id="KW-1277">Toxin-antitoxin system</keyword>
<reference evidence="7 8" key="1">
    <citation type="submission" date="2018-07" db="EMBL/GenBank/DDBJ databases">
        <title>High-quality-draft genome sequence of Gaiella occulta.</title>
        <authorList>
            <person name="Severino R."/>
            <person name="Froufe H.J.C."/>
            <person name="Rainey F.A."/>
            <person name="Barroso C."/>
            <person name="Albuquerque L."/>
            <person name="Lobo-Da-Cunha A."/>
            <person name="Da Costa M.S."/>
            <person name="Egas C."/>
        </authorList>
    </citation>
    <scope>NUCLEOTIDE SEQUENCE [LARGE SCALE GENOMIC DNA]</scope>
    <source>
        <strain evidence="7 8">F2-233</strain>
    </source>
</reference>
<keyword evidence="8" id="KW-1185">Reference proteome</keyword>
<dbReference type="Pfam" id="PF08681">
    <property type="entry name" value="TacA1"/>
    <property type="match status" value="1"/>
</dbReference>
<evidence type="ECO:0000256" key="6">
    <source>
        <dbReference type="ARBA" id="ARBA00049988"/>
    </source>
</evidence>
<evidence type="ECO:0000256" key="5">
    <source>
        <dbReference type="ARBA" id="ARBA00023163"/>
    </source>
</evidence>
<reference evidence="8" key="2">
    <citation type="journal article" date="2019" name="MicrobiologyOpen">
        <title>High-quality draft genome sequence of Gaiella occulta isolated from a 150 meter deep mineral water borehole and comparison with the genome sequences of other deep-branching lineages of the phylum Actinobacteria.</title>
        <authorList>
            <person name="Severino R."/>
            <person name="Froufe H.J.C."/>
            <person name="Barroso C."/>
            <person name="Albuquerque L."/>
            <person name="Lobo-da-Cunha A."/>
            <person name="da Costa M.S."/>
            <person name="Egas C."/>
        </authorList>
    </citation>
    <scope>NUCLEOTIDE SEQUENCE [LARGE SCALE GENOMIC DNA]</scope>
    <source>
        <strain evidence="8">F2-233</strain>
    </source>
</reference>
<sequence>MSKVKERWDFRVDPETDRLVRQAAQTAERTLTDFVVDAAAVEAERLLADRREFVLEPERWERFVALLDRSPQDNPGLEKLFSKPSVFSAD</sequence>
<dbReference type="PANTHER" id="PTHR35401:SF1">
    <property type="entry name" value="CYTOPLASMIC PROTEIN"/>
    <property type="match status" value="1"/>
</dbReference>
<gene>
    <name evidence="7" type="ORF">Gocc_1979</name>
</gene>
<dbReference type="GO" id="GO:0003677">
    <property type="term" value="F:DNA binding"/>
    <property type="evidence" value="ECO:0007669"/>
    <property type="project" value="UniProtKB-KW"/>
</dbReference>
<dbReference type="Proteomes" id="UP000254134">
    <property type="component" value="Unassembled WGS sequence"/>
</dbReference>
<keyword evidence="3" id="KW-0805">Transcription regulation</keyword>
<keyword evidence="1" id="KW-0678">Repressor</keyword>
<organism evidence="7 8">
    <name type="scientific">Gaiella occulta</name>
    <dbReference type="NCBI Taxonomy" id="1002870"/>
    <lineage>
        <taxon>Bacteria</taxon>
        <taxon>Bacillati</taxon>
        <taxon>Actinomycetota</taxon>
        <taxon>Thermoleophilia</taxon>
        <taxon>Gaiellales</taxon>
        <taxon>Gaiellaceae</taxon>
        <taxon>Gaiella</taxon>
    </lineage>
</organism>
<accession>A0A7M2YW96</accession>
<dbReference type="InterPro" id="IPR014795">
    <property type="entry name" value="TacA_1-like"/>
</dbReference>
<evidence type="ECO:0000256" key="3">
    <source>
        <dbReference type="ARBA" id="ARBA00023015"/>
    </source>
</evidence>
<evidence type="ECO:0000256" key="1">
    <source>
        <dbReference type="ARBA" id="ARBA00022491"/>
    </source>
</evidence>
<dbReference type="SUPFAM" id="SSF47598">
    <property type="entry name" value="Ribbon-helix-helix"/>
    <property type="match status" value="1"/>
</dbReference>
<dbReference type="EMBL" id="QQZY01000004">
    <property type="protein sequence ID" value="RDI74403.1"/>
    <property type="molecule type" value="Genomic_DNA"/>
</dbReference>